<evidence type="ECO:0000313" key="4">
    <source>
        <dbReference type="EMBL" id="CAB9499160.1"/>
    </source>
</evidence>
<dbReference type="InterPro" id="IPR005181">
    <property type="entry name" value="SASA"/>
</dbReference>
<dbReference type="InterPro" id="IPR036514">
    <property type="entry name" value="SGNH_hydro_sf"/>
</dbReference>
<dbReference type="Gene3D" id="3.40.50.1110">
    <property type="entry name" value="SGNH hydrolase"/>
    <property type="match status" value="1"/>
</dbReference>
<organism evidence="4 5">
    <name type="scientific">Seminavis robusta</name>
    <dbReference type="NCBI Taxonomy" id="568900"/>
    <lineage>
        <taxon>Eukaryota</taxon>
        <taxon>Sar</taxon>
        <taxon>Stramenopiles</taxon>
        <taxon>Ochrophyta</taxon>
        <taxon>Bacillariophyta</taxon>
        <taxon>Bacillariophyceae</taxon>
        <taxon>Bacillariophycidae</taxon>
        <taxon>Naviculales</taxon>
        <taxon>Naviculaceae</taxon>
        <taxon>Seminavis</taxon>
    </lineage>
</organism>
<sequence length="563" mass="60708">MRVVCLCLLSVHVGCILSALAAEESRTNTSANGSIHSIPGERIWQTDNEPVPPISSGNTESAEDVTRNFVSATLGSNMVLQRDREVTLWGYSTKGAIITTTLLLNTEESAAPPIVPVVLSTTATGDDGLWRQALPPQAASLEATSIKIKSSTGQSQTLENVLFGDVYICGGQSNMVFSIPGATNGTTEANKGNRYPHIRVFTVGQKTASKTPLPDLQTVEQPWSVANNHSLYTNVFYVNGGGYSHFSAVCFFFGRQVADGLGNKIPIGLISNNWGGTKIQRWQPQNNNGGDLYNSMIHPYMVGPMAITGFTWYQGEANAGGSSKAADEYSHLFPQLIQAWRDGFQVPNAYFGFVQLSTWCPPAQPQSVAELRQAQMAAMRLKNVGYSTNADMGFGCNIHPPKKQYCGRRLGNSALAIQYGQPIHWKSPSYCKVTTISELDLLVESRKENSNDGRLSVVVHFQDVSSDGLYMLETSYNAQVKGFTCQGKPAGTCAGAAVLLNGQGWVNAAISITGNDSVTLTAPAGYSTKDSIIATSYGWGSVPLMTLYDKGTDLPVLPWKEKI</sequence>
<keyword evidence="1" id="KW-0378">Hydrolase</keyword>
<evidence type="ECO:0000259" key="3">
    <source>
        <dbReference type="Pfam" id="PF03629"/>
    </source>
</evidence>
<dbReference type="PANTHER" id="PTHR22901">
    <property type="entry name" value="SIALATE O-ACETYLESTERASE"/>
    <property type="match status" value="1"/>
</dbReference>
<dbReference type="EMBL" id="CAICTM010000054">
    <property type="protein sequence ID" value="CAB9499160.1"/>
    <property type="molecule type" value="Genomic_DNA"/>
</dbReference>
<evidence type="ECO:0000256" key="2">
    <source>
        <dbReference type="SAM" id="SignalP"/>
    </source>
</evidence>
<evidence type="ECO:0000256" key="1">
    <source>
        <dbReference type="ARBA" id="ARBA00022801"/>
    </source>
</evidence>
<keyword evidence="5" id="KW-1185">Reference proteome</keyword>
<feature type="domain" description="Sialate O-acetylesterase" evidence="3">
    <location>
        <begin position="165"/>
        <end position="390"/>
    </location>
</feature>
<feature type="chain" id="PRO_5040459251" evidence="2">
    <location>
        <begin position="22"/>
        <end position="563"/>
    </location>
</feature>
<accession>A0A9N8DER4</accession>
<protein>
    <submittedName>
        <fullName evidence="4">Sialate O-acetylesterase</fullName>
    </submittedName>
</protein>
<dbReference type="AlphaFoldDB" id="A0A9N8DER4"/>
<dbReference type="InterPro" id="IPR039329">
    <property type="entry name" value="SIAE"/>
</dbReference>
<dbReference type="GO" id="GO:0001681">
    <property type="term" value="F:sialate O-acetylesterase activity"/>
    <property type="evidence" value="ECO:0007669"/>
    <property type="project" value="InterPro"/>
</dbReference>
<gene>
    <name evidence="4" type="ORF">SEMRO_55_G032180.1</name>
</gene>
<dbReference type="Proteomes" id="UP001153069">
    <property type="component" value="Unassembled WGS sequence"/>
</dbReference>
<reference evidence="4" key="1">
    <citation type="submission" date="2020-06" db="EMBL/GenBank/DDBJ databases">
        <authorList>
            <consortium name="Plant Systems Biology data submission"/>
        </authorList>
    </citation>
    <scope>NUCLEOTIDE SEQUENCE</scope>
    <source>
        <strain evidence="4">D6</strain>
    </source>
</reference>
<comment type="caution">
    <text evidence="4">The sequence shown here is derived from an EMBL/GenBank/DDBJ whole genome shotgun (WGS) entry which is preliminary data.</text>
</comment>
<evidence type="ECO:0000313" key="5">
    <source>
        <dbReference type="Proteomes" id="UP001153069"/>
    </source>
</evidence>
<dbReference type="OrthoDB" id="193339at2759"/>
<feature type="signal peptide" evidence="2">
    <location>
        <begin position="1"/>
        <end position="21"/>
    </location>
</feature>
<dbReference type="PANTHER" id="PTHR22901:SF0">
    <property type="entry name" value="SIALATE O-ACETYLESTERASE"/>
    <property type="match status" value="1"/>
</dbReference>
<keyword evidence="2" id="KW-0732">Signal</keyword>
<name>A0A9N8DER4_9STRA</name>
<dbReference type="GO" id="GO:0005975">
    <property type="term" value="P:carbohydrate metabolic process"/>
    <property type="evidence" value="ECO:0007669"/>
    <property type="project" value="TreeGrafter"/>
</dbReference>
<dbReference type="Pfam" id="PF03629">
    <property type="entry name" value="SASA"/>
    <property type="match status" value="1"/>
</dbReference>
<dbReference type="SUPFAM" id="SSF52266">
    <property type="entry name" value="SGNH hydrolase"/>
    <property type="match status" value="1"/>
</dbReference>
<proteinExistence type="predicted"/>